<keyword evidence="3" id="KW-0479">Metal-binding</keyword>
<dbReference type="GO" id="GO:0004519">
    <property type="term" value="F:endonuclease activity"/>
    <property type="evidence" value="ECO:0007669"/>
    <property type="project" value="UniProtKB-KW"/>
</dbReference>
<keyword evidence="11" id="KW-0233">DNA recombination</keyword>
<keyword evidence="15" id="KW-1185">Reference proteome</keyword>
<feature type="domain" description="Rad50/SbcC-type AAA" evidence="13">
    <location>
        <begin position="5"/>
        <end position="224"/>
    </location>
</feature>
<dbReference type="GO" id="GO:0006302">
    <property type="term" value="P:double-strand break repair"/>
    <property type="evidence" value="ECO:0007669"/>
    <property type="project" value="InterPro"/>
</dbReference>
<evidence type="ECO:0000256" key="8">
    <source>
        <dbReference type="ARBA" id="ARBA00022840"/>
    </source>
</evidence>
<dbReference type="InterPro" id="IPR027417">
    <property type="entry name" value="P-loop_NTPase"/>
</dbReference>
<keyword evidence="11 14" id="KW-0269">Exonuclease</keyword>
<keyword evidence="10" id="KW-0234">DNA repair</keyword>
<evidence type="ECO:0000313" key="15">
    <source>
        <dbReference type="Proteomes" id="UP000729733"/>
    </source>
</evidence>
<evidence type="ECO:0000256" key="7">
    <source>
        <dbReference type="ARBA" id="ARBA00022833"/>
    </source>
</evidence>
<keyword evidence="11" id="KW-0540">Nuclease</keyword>
<dbReference type="EMBL" id="JADWDC010000047">
    <property type="protein sequence ID" value="MCC0178561.1"/>
    <property type="molecule type" value="Genomic_DNA"/>
</dbReference>
<evidence type="ECO:0000256" key="3">
    <source>
        <dbReference type="ARBA" id="ARBA00022723"/>
    </source>
</evidence>
<dbReference type="InterPro" id="IPR038729">
    <property type="entry name" value="Rad50/SbcC_AAA"/>
</dbReference>
<keyword evidence="9 11" id="KW-0175">Coiled coil</keyword>
<sequence>MIPLQLTLKNFLSYRDATLNFRGLHTACICGANGAGKSSLLEAITWAVWGKSRAATEDDVINGGAKSVRVDFDFSCNGQTYRVIRSRTRGRSSTLEFQVETKAGSFRSITAKGLRATQEEVVSCLKLDYDTFTNSAYLRQGRADEFMLRRPSDRKQVLADLLKLDRYEELSGKAKDTAKEYKGKIEQLKKSLEPLAVELTKRAEIATELVELKQELIQLQEEQEQSRKNLEELRAIDYQRQTWSKQLAIQQTQHQNLTQDCDRLVQDINSLQKQLTAVTNLIEQEAEIVSGYNQFIAWQTQENELSGKFAIHQEAQQEKRQLEKELEQQKNDLNLQIDRIQTRLEGIEQQEQDNLKVLAKTKDVESALVKIQTSRQQLEELDRLQQYISPLIKQKNELETLINREEAMLSAKLEQLHNSAQKLAETIDKVPEQRHQLLTVDAQIEELNKKRVYQTRVKEKGTERRDFQTKLQENQRIYERQIYELQQKVQMLDNPDAVCPLCDRSLDEHHRHQVVDKTQKKQQEIEEQIWVIREQLSTCDREIQLLIAEYHEISREISPYDSLQQQYGQLEAQLLATEELYDRLQTTQTEKDNLELSLRNGNYAVELQTEIKRIEGELQTLNYDEKTHALVRGEVNNLRWAEIKQAKIEDAKKRQAKLDRQKPELIKEINDLQTSLEKLHINSPIQQQIDGIDRQIEDLGYDRIVHQNLLNSLRESQNWQFKYQELQKAQQDYPQIRARLIELEGLLEARSQEKQKIQAQLQDHLQQQANIIDRRQEIEVLEREIYQRRQQLDELISRSGRLQQSISQIDNLKIHHQDTEKQLKEDEKQYRIYQELTQAFGKNGIQALTIENILPQLEAETNQILARLTGNQFHVQFLTQKATKGTSKKKTKLIDTLDIVIADASGTRAYETYSGGEAFRINFSVRLALAKLLAQRSGTSLQMLIVDEGFGTQDAEGCNRLVGAINAIASDFACILTVTHMPQFKEAFQTRIEIYKGDRGSTLQVSN</sequence>
<keyword evidence="6 11" id="KW-0378">Hydrolase</keyword>
<dbReference type="AlphaFoldDB" id="A0A964BUR4"/>
<feature type="coiled-coil region" evidence="11">
    <location>
        <begin position="560"/>
        <end position="668"/>
    </location>
</feature>
<proteinExistence type="inferred from homology"/>
<dbReference type="SUPFAM" id="SSF52540">
    <property type="entry name" value="P-loop containing nucleoside triphosphate hydrolases"/>
    <property type="match status" value="2"/>
</dbReference>
<evidence type="ECO:0000256" key="5">
    <source>
        <dbReference type="ARBA" id="ARBA00022763"/>
    </source>
</evidence>
<dbReference type="Pfam" id="PF04423">
    <property type="entry name" value="Rad50_zn_hook"/>
    <property type="match status" value="1"/>
</dbReference>
<evidence type="ECO:0000256" key="2">
    <source>
        <dbReference type="ARBA" id="ARBA00011322"/>
    </source>
</evidence>
<dbReference type="GO" id="GO:0004527">
    <property type="term" value="F:exonuclease activity"/>
    <property type="evidence" value="ECO:0007669"/>
    <property type="project" value="UniProtKB-KW"/>
</dbReference>
<name>A0A964BUR4_9CYAN</name>
<evidence type="ECO:0000313" key="14">
    <source>
        <dbReference type="EMBL" id="MCC0178561.1"/>
    </source>
</evidence>
<dbReference type="Proteomes" id="UP000729733">
    <property type="component" value="Unassembled WGS sequence"/>
</dbReference>
<keyword evidence="7" id="KW-0862">Zinc</keyword>
<dbReference type="Gene3D" id="3.40.50.300">
    <property type="entry name" value="P-loop containing nucleotide triphosphate hydrolases"/>
    <property type="match status" value="2"/>
</dbReference>
<keyword evidence="8" id="KW-0067">ATP-binding</keyword>
<dbReference type="PANTHER" id="PTHR32114:SF2">
    <property type="entry name" value="ABC TRANSPORTER ABCH.3"/>
    <property type="match status" value="1"/>
</dbReference>
<comment type="caution">
    <text evidence="14">The sequence shown here is derived from an EMBL/GenBank/DDBJ whole genome shotgun (WGS) entry which is preliminary data.</text>
</comment>
<keyword evidence="4" id="KW-0547">Nucleotide-binding</keyword>
<dbReference type="GO" id="GO:0006310">
    <property type="term" value="P:DNA recombination"/>
    <property type="evidence" value="ECO:0007669"/>
    <property type="project" value="UniProtKB-KW"/>
</dbReference>
<comment type="function">
    <text evidence="11">SbcCD cleaves DNA hairpin structures. These structures can inhibit DNA replication and are intermediates in certain DNA recombination reactions. The complex acts as a 3'-&gt;5' double strand exonuclease that can open hairpins. It also has a 5' single-strand endonuclease activity.</text>
</comment>
<keyword evidence="11" id="KW-0235">DNA replication</keyword>
<evidence type="ECO:0000256" key="6">
    <source>
        <dbReference type="ARBA" id="ARBA00022801"/>
    </source>
</evidence>
<evidence type="ECO:0000256" key="1">
    <source>
        <dbReference type="ARBA" id="ARBA00006930"/>
    </source>
</evidence>
<gene>
    <name evidence="11 14" type="primary">sbcC</name>
    <name evidence="14" type="ORF">I4641_16425</name>
</gene>
<keyword evidence="11" id="KW-0255">Endonuclease</keyword>
<dbReference type="GO" id="GO:0046872">
    <property type="term" value="F:metal ion binding"/>
    <property type="evidence" value="ECO:0007669"/>
    <property type="project" value="UniProtKB-KW"/>
</dbReference>
<dbReference type="GO" id="GO:0006260">
    <property type="term" value="P:DNA replication"/>
    <property type="evidence" value="ECO:0007669"/>
    <property type="project" value="UniProtKB-KW"/>
</dbReference>
<dbReference type="Pfam" id="PF13476">
    <property type="entry name" value="AAA_23"/>
    <property type="match status" value="1"/>
</dbReference>
<comment type="similarity">
    <text evidence="1 11">Belongs to the SMC family. SbcC subfamily.</text>
</comment>
<feature type="coiled-coil region" evidence="11">
    <location>
        <begin position="202"/>
        <end position="281"/>
    </location>
</feature>
<feature type="coiled-coil region" evidence="11">
    <location>
        <begin position="312"/>
        <end position="415"/>
    </location>
</feature>
<dbReference type="GO" id="GO:0016887">
    <property type="term" value="F:ATP hydrolysis activity"/>
    <property type="evidence" value="ECO:0007669"/>
    <property type="project" value="InterPro"/>
</dbReference>
<feature type="coiled-coil region" evidence="11">
    <location>
        <begin position="747"/>
        <end position="836"/>
    </location>
</feature>
<evidence type="ECO:0000259" key="12">
    <source>
        <dbReference type="Pfam" id="PF04423"/>
    </source>
</evidence>
<dbReference type="PANTHER" id="PTHR32114">
    <property type="entry name" value="ABC TRANSPORTER ABCH.3"/>
    <property type="match status" value="1"/>
</dbReference>
<organism evidence="14 15">
    <name type="scientific">Waterburya agarophytonicola KI4</name>
    <dbReference type="NCBI Taxonomy" id="2874699"/>
    <lineage>
        <taxon>Bacteria</taxon>
        <taxon>Bacillati</taxon>
        <taxon>Cyanobacteriota</taxon>
        <taxon>Cyanophyceae</taxon>
        <taxon>Pleurocapsales</taxon>
        <taxon>Hyellaceae</taxon>
        <taxon>Waterburya</taxon>
        <taxon>Waterburya agarophytonicola</taxon>
    </lineage>
</organism>
<reference evidence="14" key="1">
    <citation type="journal article" date="2021" name="Antonie Van Leeuwenhoek">
        <title>Draft genome and description of Waterburya agarophytonicola gen. nov. sp. nov. (Pleurocapsales, Cyanobacteria): a seaweed symbiont.</title>
        <authorList>
            <person name="Bonthond G."/>
            <person name="Shalygin S."/>
            <person name="Bayer T."/>
            <person name="Weinberger F."/>
        </authorList>
    </citation>
    <scope>NUCLEOTIDE SEQUENCE</scope>
    <source>
        <strain evidence="14">KI4</strain>
    </source>
</reference>
<evidence type="ECO:0000256" key="9">
    <source>
        <dbReference type="ARBA" id="ARBA00023054"/>
    </source>
</evidence>
<dbReference type="NCBIfam" id="TIGR00618">
    <property type="entry name" value="sbcc"/>
    <property type="match status" value="1"/>
</dbReference>
<dbReference type="Gene3D" id="1.10.287.510">
    <property type="entry name" value="Helix hairpin bin"/>
    <property type="match status" value="1"/>
</dbReference>
<dbReference type="InterPro" id="IPR013134">
    <property type="entry name" value="Zn_hook_RAD50"/>
</dbReference>
<accession>A0A964BUR4</accession>
<protein>
    <recommendedName>
        <fullName evidence="11">Nuclease SbcCD subunit C</fullName>
    </recommendedName>
</protein>
<keyword evidence="5" id="KW-0227">DNA damage</keyword>
<comment type="subunit">
    <text evidence="2 11">Heterodimer of SbcC and SbcD.</text>
</comment>
<feature type="domain" description="Zinc-hook" evidence="12">
    <location>
        <begin position="481"/>
        <end position="529"/>
    </location>
</feature>
<dbReference type="InterPro" id="IPR004592">
    <property type="entry name" value="SbcC_gammaproteobac_type"/>
</dbReference>
<dbReference type="SUPFAM" id="SSF75712">
    <property type="entry name" value="Rad50 coiled-coil Zn hook"/>
    <property type="match status" value="1"/>
</dbReference>
<dbReference type="RefSeq" id="WP_229641661.1">
    <property type="nucleotide sequence ID" value="NZ_JADWDC010000047.1"/>
</dbReference>
<evidence type="ECO:0000256" key="11">
    <source>
        <dbReference type="RuleBase" id="RU363070"/>
    </source>
</evidence>
<evidence type="ECO:0000256" key="4">
    <source>
        <dbReference type="ARBA" id="ARBA00022741"/>
    </source>
</evidence>
<evidence type="ECO:0000259" key="13">
    <source>
        <dbReference type="Pfam" id="PF13476"/>
    </source>
</evidence>
<evidence type="ECO:0000256" key="10">
    <source>
        <dbReference type="ARBA" id="ARBA00023204"/>
    </source>
</evidence>
<dbReference type="GO" id="GO:0005524">
    <property type="term" value="F:ATP binding"/>
    <property type="evidence" value="ECO:0007669"/>
    <property type="project" value="UniProtKB-KW"/>
</dbReference>